<reference evidence="1 2" key="1">
    <citation type="submission" date="2021-06" db="EMBL/GenBank/DDBJ databases">
        <title>Caerostris darwini draft genome.</title>
        <authorList>
            <person name="Kono N."/>
            <person name="Arakawa K."/>
        </authorList>
    </citation>
    <scope>NUCLEOTIDE SEQUENCE [LARGE SCALE GENOMIC DNA]</scope>
</reference>
<evidence type="ECO:0000313" key="1">
    <source>
        <dbReference type="EMBL" id="GIY24220.1"/>
    </source>
</evidence>
<evidence type="ECO:0000313" key="2">
    <source>
        <dbReference type="Proteomes" id="UP001054837"/>
    </source>
</evidence>
<gene>
    <name evidence="1" type="ORF">CDAR_250671</name>
</gene>
<protein>
    <submittedName>
        <fullName evidence="1">Uncharacterized protein</fullName>
    </submittedName>
</protein>
<comment type="caution">
    <text evidence="1">The sequence shown here is derived from an EMBL/GenBank/DDBJ whole genome shotgun (WGS) entry which is preliminary data.</text>
</comment>
<name>A0AAV4RRY4_9ARAC</name>
<proteinExistence type="predicted"/>
<dbReference type="Proteomes" id="UP001054837">
    <property type="component" value="Unassembled WGS sequence"/>
</dbReference>
<dbReference type="EMBL" id="BPLQ01006646">
    <property type="protein sequence ID" value="GIY24220.1"/>
    <property type="molecule type" value="Genomic_DNA"/>
</dbReference>
<sequence length="208" mass="23773">MHLLIPRNWELTPRGPHLWINPREIEHMPSMKNIRLHSPDIISSIISDIGGGRLFIQNTTATANKIKPSGIYQHSLHHLNNLAKVLQPFVHNPNRLKLHKIMLKVYHGRKAVQGVDSNSDGRRHAQQRCSPATEHCPDLICLLIILFPKSPFLHIGLMSVFYNGSYGRRLLNLEWTRDFWMRSRFGVAMMDGDGLVAFFVQSEVDGSI</sequence>
<organism evidence="1 2">
    <name type="scientific">Caerostris darwini</name>
    <dbReference type="NCBI Taxonomy" id="1538125"/>
    <lineage>
        <taxon>Eukaryota</taxon>
        <taxon>Metazoa</taxon>
        <taxon>Ecdysozoa</taxon>
        <taxon>Arthropoda</taxon>
        <taxon>Chelicerata</taxon>
        <taxon>Arachnida</taxon>
        <taxon>Araneae</taxon>
        <taxon>Araneomorphae</taxon>
        <taxon>Entelegynae</taxon>
        <taxon>Araneoidea</taxon>
        <taxon>Araneidae</taxon>
        <taxon>Caerostris</taxon>
    </lineage>
</organism>
<accession>A0AAV4RRY4</accession>
<dbReference type="AlphaFoldDB" id="A0AAV4RRY4"/>
<keyword evidence="2" id="KW-1185">Reference proteome</keyword>